<dbReference type="GO" id="GO:0006352">
    <property type="term" value="P:DNA-templated transcription initiation"/>
    <property type="evidence" value="ECO:0007669"/>
    <property type="project" value="InterPro"/>
</dbReference>
<feature type="transmembrane region" description="Helical" evidence="8">
    <location>
        <begin position="156"/>
        <end position="173"/>
    </location>
</feature>
<evidence type="ECO:0000256" key="8">
    <source>
        <dbReference type="SAM" id="Phobius"/>
    </source>
</evidence>
<dbReference type="Pfam" id="PF08281">
    <property type="entry name" value="Sigma70_r4_2"/>
    <property type="match status" value="1"/>
</dbReference>
<dbReference type="InterPro" id="IPR013249">
    <property type="entry name" value="RNA_pol_sigma70_r4_t2"/>
</dbReference>
<dbReference type="InterPro" id="IPR039425">
    <property type="entry name" value="RNA_pol_sigma-70-like"/>
</dbReference>
<feature type="transmembrane region" description="Helical" evidence="8">
    <location>
        <begin position="90"/>
        <end position="112"/>
    </location>
</feature>
<evidence type="ECO:0000256" key="7">
    <source>
        <dbReference type="SAM" id="MobiDB-lite"/>
    </source>
</evidence>
<dbReference type="InterPro" id="IPR000838">
    <property type="entry name" value="RNA_pol_sigma70_ECF_CS"/>
</dbReference>
<feature type="domain" description="DUF2275" evidence="11">
    <location>
        <begin position="56"/>
        <end position="210"/>
    </location>
</feature>
<feature type="transmembrane region" description="Helical" evidence="8">
    <location>
        <begin position="185"/>
        <end position="202"/>
    </location>
</feature>
<keyword evidence="14" id="KW-1185">Reference proteome</keyword>
<dbReference type="GO" id="GO:0016987">
    <property type="term" value="F:sigma factor activity"/>
    <property type="evidence" value="ECO:0007669"/>
    <property type="project" value="UniProtKB-KW"/>
</dbReference>
<dbReference type="InterPro" id="IPR013324">
    <property type="entry name" value="RNA_pol_sigma_r3/r4-like"/>
</dbReference>
<feature type="transmembrane region" description="Helical" evidence="8">
    <location>
        <begin position="132"/>
        <end position="149"/>
    </location>
</feature>
<dbReference type="InterPro" id="IPR027383">
    <property type="entry name" value="Znf_put"/>
</dbReference>
<reference evidence="13 14" key="1">
    <citation type="journal article" date="2019" name="Emerg. Microbes Infect.">
        <title>Comprehensive subspecies identification of 175 nontuberculous mycobacteria species based on 7547 genomic profiles.</title>
        <authorList>
            <person name="Matsumoto Y."/>
            <person name="Kinjo T."/>
            <person name="Motooka D."/>
            <person name="Nabeya D."/>
            <person name="Jung N."/>
            <person name="Uechi K."/>
            <person name="Horii T."/>
            <person name="Iida T."/>
            <person name="Fujita J."/>
            <person name="Nakamura S."/>
        </authorList>
    </citation>
    <scope>NUCLEOTIDE SEQUENCE [LARGE SCALE GENOMIC DNA]</scope>
    <source>
        <strain evidence="13 14">JCM 30726</strain>
    </source>
</reference>
<dbReference type="Pfam" id="PF13490">
    <property type="entry name" value="zf-HC2"/>
    <property type="match status" value="1"/>
</dbReference>
<proteinExistence type="inferred from homology"/>
<evidence type="ECO:0000256" key="6">
    <source>
        <dbReference type="RuleBase" id="RU000716"/>
    </source>
</evidence>
<name>A0A7I9Z485_9MYCO</name>
<dbReference type="AlphaFoldDB" id="A0A7I9Z485"/>
<dbReference type="GO" id="GO:0006950">
    <property type="term" value="P:response to stress"/>
    <property type="evidence" value="ECO:0007669"/>
    <property type="project" value="UniProtKB-ARBA"/>
</dbReference>
<dbReference type="PROSITE" id="PS01063">
    <property type="entry name" value="SIGMA70_ECF"/>
    <property type="match status" value="1"/>
</dbReference>
<dbReference type="NCBIfam" id="NF007231">
    <property type="entry name" value="PRK09649.1"/>
    <property type="match status" value="1"/>
</dbReference>
<dbReference type="PANTHER" id="PTHR43133">
    <property type="entry name" value="RNA POLYMERASE ECF-TYPE SIGMA FACTO"/>
    <property type="match status" value="1"/>
</dbReference>
<feature type="region of interest" description="Disordered" evidence="7">
    <location>
        <begin position="209"/>
        <end position="256"/>
    </location>
</feature>
<evidence type="ECO:0000256" key="2">
    <source>
        <dbReference type="ARBA" id="ARBA00023015"/>
    </source>
</evidence>
<feature type="domain" description="RNA polymerase sigma factor 70 region 4 type 2" evidence="10">
    <location>
        <begin position="390"/>
        <end position="442"/>
    </location>
</feature>
<dbReference type="EMBL" id="BLLA01000001">
    <property type="protein sequence ID" value="GFG95713.1"/>
    <property type="molecule type" value="Genomic_DNA"/>
</dbReference>
<dbReference type="InterPro" id="IPR007627">
    <property type="entry name" value="RNA_pol_sigma70_r2"/>
</dbReference>
<gene>
    <name evidence="13" type="ORF">MTIM_15920</name>
</gene>
<evidence type="ECO:0000256" key="3">
    <source>
        <dbReference type="ARBA" id="ARBA00023082"/>
    </source>
</evidence>
<dbReference type="Pfam" id="PF04542">
    <property type="entry name" value="Sigma70_r2"/>
    <property type="match status" value="1"/>
</dbReference>
<dbReference type="InterPro" id="IPR018734">
    <property type="entry name" value="DUF2275"/>
</dbReference>
<dbReference type="InterPro" id="IPR014284">
    <property type="entry name" value="RNA_pol_sigma-70_dom"/>
</dbReference>
<evidence type="ECO:0000259" key="12">
    <source>
        <dbReference type="Pfam" id="PF13490"/>
    </source>
</evidence>
<evidence type="ECO:0000259" key="10">
    <source>
        <dbReference type="Pfam" id="PF08281"/>
    </source>
</evidence>
<dbReference type="NCBIfam" id="TIGR02937">
    <property type="entry name" value="sigma70-ECF"/>
    <property type="match status" value="1"/>
</dbReference>
<organism evidence="13 14">
    <name type="scientific">Mycobacterium timonense</name>
    <dbReference type="NCBI Taxonomy" id="701043"/>
    <lineage>
        <taxon>Bacteria</taxon>
        <taxon>Bacillati</taxon>
        <taxon>Actinomycetota</taxon>
        <taxon>Actinomycetes</taxon>
        <taxon>Mycobacteriales</taxon>
        <taxon>Mycobacteriaceae</taxon>
        <taxon>Mycobacterium</taxon>
        <taxon>Mycobacterium avium complex (MAC)</taxon>
    </lineage>
</organism>
<dbReference type="Gene3D" id="1.10.1740.10">
    <property type="match status" value="1"/>
</dbReference>
<dbReference type="Pfam" id="PF10039">
    <property type="entry name" value="DUF2275"/>
    <property type="match status" value="1"/>
</dbReference>
<keyword evidence="2 6" id="KW-0805">Transcription regulation</keyword>
<evidence type="ECO:0000256" key="5">
    <source>
        <dbReference type="ARBA" id="ARBA00023163"/>
    </source>
</evidence>
<feature type="domain" description="Putative zinc-finger" evidence="12">
    <location>
        <begin position="3"/>
        <end position="37"/>
    </location>
</feature>
<dbReference type="PANTHER" id="PTHR43133:SF61">
    <property type="entry name" value="ECF RNA POLYMERASE SIGMA FACTOR SIGC"/>
    <property type="match status" value="1"/>
</dbReference>
<evidence type="ECO:0000256" key="4">
    <source>
        <dbReference type="ARBA" id="ARBA00023125"/>
    </source>
</evidence>
<accession>A0A7I9Z485</accession>
<keyword evidence="8" id="KW-0812">Transmembrane</keyword>
<comment type="similarity">
    <text evidence="1 6">Belongs to the sigma-70 factor family. ECF subfamily.</text>
</comment>
<sequence length="453" mass="48680">MRCDVAREALSARLDGERPQVLAQQVDAHLESCRSCRSWLIGAAAQTRRFASVAPGEGPDLVDKIMASIDEQASGHPTWMRWLRSHYRRWGLIAVGLFQVAIAAAQISGVDFGMVSGHMHGAMSGEHLMHESTAWLLALGLAMVAAGIWPASASGVAAITGVYSVALLGYVIVDAFDGQVTATRIASHMPLLLGLAFALLVARERVGSHRRHGSDGSVDADYPASAADASSNRRRGHLRPINHAAPDHAAPSTTTRRRIGKPAQLRWLTMIAPSDDEAVTELALSAARGNARALEAFIKATQQDVWRFVAYLSDAGSADDLTQETFLRAIGAIERFSARSSARTWLLSIARRVVADHIRQLQSRPRAALGADPEHVVRGDRHARGFEDLVEVTTMIAGLNPEQREALLLTQLLGLPYADAAAVCGCPVGTIRSRVARARDALLADGERSDLTG</sequence>
<feature type="compositionally biased region" description="Low complexity" evidence="7">
    <location>
        <begin position="219"/>
        <end position="230"/>
    </location>
</feature>
<keyword evidence="8" id="KW-0472">Membrane</keyword>
<keyword evidence="5 6" id="KW-0804">Transcription</keyword>
<dbReference type="InterPro" id="IPR013325">
    <property type="entry name" value="RNA_pol_sigma_r2"/>
</dbReference>
<protein>
    <recommendedName>
        <fullName evidence="6">RNA polymerase sigma factor</fullName>
    </recommendedName>
</protein>
<keyword evidence="3 6" id="KW-0731">Sigma factor</keyword>
<dbReference type="GO" id="GO:0003677">
    <property type="term" value="F:DNA binding"/>
    <property type="evidence" value="ECO:0007669"/>
    <property type="project" value="UniProtKB-KW"/>
</dbReference>
<dbReference type="Gene3D" id="1.10.10.10">
    <property type="entry name" value="Winged helix-like DNA-binding domain superfamily/Winged helix DNA-binding domain"/>
    <property type="match status" value="1"/>
</dbReference>
<dbReference type="SUPFAM" id="SSF88659">
    <property type="entry name" value="Sigma3 and sigma4 domains of RNA polymerase sigma factors"/>
    <property type="match status" value="1"/>
</dbReference>
<keyword evidence="8" id="KW-1133">Transmembrane helix</keyword>
<dbReference type="InterPro" id="IPR036388">
    <property type="entry name" value="WH-like_DNA-bd_sf"/>
</dbReference>
<evidence type="ECO:0000313" key="14">
    <source>
        <dbReference type="Proteomes" id="UP000465301"/>
    </source>
</evidence>
<evidence type="ECO:0000259" key="11">
    <source>
        <dbReference type="Pfam" id="PF10039"/>
    </source>
</evidence>
<evidence type="ECO:0000313" key="13">
    <source>
        <dbReference type="EMBL" id="GFG95713.1"/>
    </source>
</evidence>
<keyword evidence="4 6" id="KW-0238">DNA-binding</keyword>
<dbReference type="SUPFAM" id="SSF88946">
    <property type="entry name" value="Sigma2 domain of RNA polymerase sigma factors"/>
    <property type="match status" value="1"/>
</dbReference>
<evidence type="ECO:0000256" key="1">
    <source>
        <dbReference type="ARBA" id="ARBA00010641"/>
    </source>
</evidence>
<comment type="caution">
    <text evidence="13">The sequence shown here is derived from an EMBL/GenBank/DDBJ whole genome shotgun (WGS) entry which is preliminary data.</text>
</comment>
<feature type="domain" description="RNA polymerase sigma-70 region 2" evidence="9">
    <location>
        <begin position="298"/>
        <end position="362"/>
    </location>
</feature>
<dbReference type="Proteomes" id="UP000465301">
    <property type="component" value="Unassembled WGS sequence"/>
</dbReference>
<evidence type="ECO:0000259" key="9">
    <source>
        <dbReference type="Pfam" id="PF04542"/>
    </source>
</evidence>